<dbReference type="Pfam" id="PF14559">
    <property type="entry name" value="TPR_19"/>
    <property type="match status" value="1"/>
</dbReference>
<comment type="caution">
    <text evidence="4">The sequence shown here is derived from an EMBL/GenBank/DDBJ whole genome shotgun (WGS) entry which is preliminary data.</text>
</comment>
<dbReference type="InterPro" id="IPR019734">
    <property type="entry name" value="TPR_rpt"/>
</dbReference>
<gene>
    <name evidence="4" type="ORF">HKN21_12065</name>
</gene>
<dbReference type="InterPro" id="IPR013105">
    <property type="entry name" value="TPR_2"/>
</dbReference>
<evidence type="ECO:0000256" key="3">
    <source>
        <dbReference type="PROSITE-ProRule" id="PRU00339"/>
    </source>
</evidence>
<evidence type="ECO:0000313" key="5">
    <source>
        <dbReference type="Proteomes" id="UP000547674"/>
    </source>
</evidence>
<sequence>MFSLSRPHLPQILLGLFLSAGIVGCTTTQAPPPSVHVDDSRSEDAETEFRKRLNSKPNDPEAHHGLGQILAAQGNAIEADLHFTKAVQIDASRRSRVNLDRERYASQFQSKAVEFAGEGSYESAGRALNQADTMLRGLPRTLYLRGRLAQSQGDPLGAREYYEQALEKLPGNAEYTEAYVEVLLELGRERNQEQDFEGARGLLEEAAELSSSPDVDYLLGTVLYSMAQASSGEEQQAYLVEAAESFRAVLDKAPKDEDARYNLGAVLLSSGQFEEAVGIYESLILDNPRDGDLFLALSLAHGRTGQSEMAMAEDAIGRALRENRPVDAPATWARRATTRFENSDLASTYRRLGSPEAIYTYSRLGGDLVEVWFYWDQRKVIAFQDGGRYGVPVDLPRD</sequence>
<dbReference type="Proteomes" id="UP000547674">
    <property type="component" value="Unassembled WGS sequence"/>
</dbReference>
<dbReference type="Pfam" id="PF13181">
    <property type="entry name" value="TPR_8"/>
    <property type="match status" value="1"/>
</dbReference>
<dbReference type="PROSITE" id="PS50005">
    <property type="entry name" value="TPR"/>
    <property type="match status" value="1"/>
</dbReference>
<dbReference type="SMART" id="SM00028">
    <property type="entry name" value="TPR"/>
    <property type="match status" value="4"/>
</dbReference>
<evidence type="ECO:0000256" key="1">
    <source>
        <dbReference type="ARBA" id="ARBA00022737"/>
    </source>
</evidence>
<evidence type="ECO:0000256" key="2">
    <source>
        <dbReference type="ARBA" id="ARBA00022803"/>
    </source>
</evidence>
<name>A0A7Y2EAU2_UNCEI</name>
<dbReference type="PANTHER" id="PTHR44943">
    <property type="entry name" value="CELLULOSE SYNTHASE OPERON PROTEIN C"/>
    <property type="match status" value="1"/>
</dbReference>
<dbReference type="InterPro" id="IPR011990">
    <property type="entry name" value="TPR-like_helical_dom_sf"/>
</dbReference>
<dbReference type="Pfam" id="PF07719">
    <property type="entry name" value="TPR_2"/>
    <property type="match status" value="1"/>
</dbReference>
<keyword evidence="2 3" id="KW-0802">TPR repeat</keyword>
<proteinExistence type="predicted"/>
<dbReference type="AlphaFoldDB" id="A0A7Y2EAU2"/>
<dbReference type="InterPro" id="IPR051685">
    <property type="entry name" value="Ycf3/AcsC/BcsC/TPR_MFPF"/>
</dbReference>
<dbReference type="EMBL" id="JABDJR010000485">
    <property type="protein sequence ID" value="NNF07487.1"/>
    <property type="molecule type" value="Genomic_DNA"/>
</dbReference>
<protein>
    <submittedName>
        <fullName evidence="4">Tetratricopeptide repeat protein</fullName>
    </submittedName>
</protein>
<dbReference type="SUPFAM" id="SSF48452">
    <property type="entry name" value="TPR-like"/>
    <property type="match status" value="2"/>
</dbReference>
<dbReference type="PANTHER" id="PTHR44943:SF8">
    <property type="entry name" value="TPR REPEAT-CONTAINING PROTEIN MJ0263"/>
    <property type="match status" value="1"/>
</dbReference>
<evidence type="ECO:0000313" key="4">
    <source>
        <dbReference type="EMBL" id="NNF07487.1"/>
    </source>
</evidence>
<reference evidence="4 5" key="1">
    <citation type="submission" date="2020-03" db="EMBL/GenBank/DDBJ databases">
        <title>Metabolic flexibility allows generalist bacteria to become dominant in a frequently disturbed ecosystem.</title>
        <authorList>
            <person name="Chen Y.-J."/>
            <person name="Leung P.M."/>
            <person name="Bay S.K."/>
            <person name="Hugenholtz P."/>
            <person name="Kessler A.J."/>
            <person name="Shelley G."/>
            <person name="Waite D.W."/>
            <person name="Cook P.L."/>
            <person name="Greening C."/>
        </authorList>
    </citation>
    <scope>NUCLEOTIDE SEQUENCE [LARGE SCALE GENOMIC DNA]</scope>
    <source>
        <strain evidence="4">SS_bin_28</strain>
    </source>
</reference>
<organism evidence="4 5">
    <name type="scientific">Eiseniibacteriota bacterium</name>
    <dbReference type="NCBI Taxonomy" id="2212470"/>
    <lineage>
        <taxon>Bacteria</taxon>
        <taxon>Candidatus Eiseniibacteriota</taxon>
    </lineage>
</organism>
<accession>A0A7Y2EAU2</accession>
<feature type="repeat" description="TPR" evidence="3">
    <location>
        <begin position="257"/>
        <end position="290"/>
    </location>
</feature>
<dbReference type="Gene3D" id="1.25.40.10">
    <property type="entry name" value="Tetratricopeptide repeat domain"/>
    <property type="match status" value="3"/>
</dbReference>
<keyword evidence="1" id="KW-0677">Repeat</keyword>
<dbReference type="PROSITE" id="PS51257">
    <property type="entry name" value="PROKAR_LIPOPROTEIN"/>
    <property type="match status" value="1"/>
</dbReference>